<reference evidence="1" key="1">
    <citation type="submission" date="2021-01" db="EMBL/GenBank/DDBJ databases">
        <authorList>
            <person name="Corre E."/>
            <person name="Pelletier E."/>
            <person name="Niang G."/>
            <person name="Scheremetjew M."/>
            <person name="Finn R."/>
            <person name="Kale V."/>
            <person name="Holt S."/>
            <person name="Cochrane G."/>
            <person name="Meng A."/>
            <person name="Brown T."/>
            <person name="Cohen L."/>
        </authorList>
    </citation>
    <scope>NUCLEOTIDE SEQUENCE</scope>
    <source>
        <strain evidence="1">MM31A-1</strain>
    </source>
</reference>
<dbReference type="InterPro" id="IPR032675">
    <property type="entry name" value="LRR_dom_sf"/>
</dbReference>
<accession>A0A7S3VCM5</accession>
<dbReference type="InterPro" id="IPR026906">
    <property type="entry name" value="LRR_5"/>
</dbReference>
<dbReference type="SUPFAM" id="SSF52058">
    <property type="entry name" value="L domain-like"/>
    <property type="match status" value="1"/>
</dbReference>
<dbReference type="Gene3D" id="3.80.10.10">
    <property type="entry name" value="Ribonuclease Inhibitor"/>
    <property type="match status" value="1"/>
</dbReference>
<name>A0A7S3VCM5_9STRA</name>
<dbReference type="AlphaFoldDB" id="A0A7S3VCM5"/>
<dbReference type="Gene3D" id="1.25.40.20">
    <property type="entry name" value="Ankyrin repeat-containing domain"/>
    <property type="match status" value="1"/>
</dbReference>
<dbReference type="InterPro" id="IPR036770">
    <property type="entry name" value="Ankyrin_rpt-contain_sf"/>
</dbReference>
<evidence type="ECO:0000313" key="1">
    <source>
        <dbReference type="EMBL" id="CAE0472300.1"/>
    </source>
</evidence>
<gene>
    <name evidence="1" type="ORF">CDEB00056_LOCUS17153</name>
</gene>
<sequence length="438" mass="49252">MADFLGITWAPPVQKPKTTNLYYYSGLRGEKVPKDVTHVIVKANVKTIRKEAFYNCRFLVYVKMGDSVKRIEKSAFSHCYMLKVVILSKELEYIGEFAFNTCRGLEGLILPSTVNEIVCWAFDRCCAMRLLILPSDIDVDGGVGVEIITGTAISKIAEAAGIRYEPPVAIENGVEPEEMLELDQEEDPGEEWVPNELVGHVPEQGATHESVLHFNNWLIHHMDGSQLHKICYDVFVTATKINNYFDAGHGKDDSALHTVDSIHGMLPLHMLTRNPHAPADAILALLKANTNAVNAMDYEKKTPIHYAATYNPCAFVTIYSYFCEHNIMNEIQSLTVSHNGNENGRVPLHDMVMNPLIPVDTIVTLLNLQLESAFCLDNKNMTPLDYAKDYNADCLISMITLLCNHRNSVVSLENCTEEKTEKVEISRKRRYVDDVERG</sequence>
<organism evidence="1">
    <name type="scientific">Chaetoceros debilis</name>
    <dbReference type="NCBI Taxonomy" id="122233"/>
    <lineage>
        <taxon>Eukaryota</taxon>
        <taxon>Sar</taxon>
        <taxon>Stramenopiles</taxon>
        <taxon>Ochrophyta</taxon>
        <taxon>Bacillariophyta</taxon>
        <taxon>Coscinodiscophyceae</taxon>
        <taxon>Chaetocerotophycidae</taxon>
        <taxon>Chaetocerotales</taxon>
        <taxon>Chaetocerotaceae</taxon>
        <taxon>Chaetoceros</taxon>
    </lineage>
</organism>
<dbReference type="Pfam" id="PF13306">
    <property type="entry name" value="LRR_5"/>
    <property type="match status" value="1"/>
</dbReference>
<dbReference type="EMBL" id="HBIO01022284">
    <property type="protein sequence ID" value="CAE0472300.1"/>
    <property type="molecule type" value="Transcribed_RNA"/>
</dbReference>
<dbReference type="SUPFAM" id="SSF48403">
    <property type="entry name" value="Ankyrin repeat"/>
    <property type="match status" value="1"/>
</dbReference>
<proteinExistence type="predicted"/>
<protein>
    <submittedName>
        <fullName evidence="1">Uncharacterized protein</fullName>
    </submittedName>
</protein>